<evidence type="ECO:0000313" key="3">
    <source>
        <dbReference type="EMBL" id="KAA1131484.1"/>
    </source>
</evidence>
<evidence type="ECO:0000313" key="4">
    <source>
        <dbReference type="Proteomes" id="UP000324748"/>
    </source>
</evidence>
<evidence type="ECO:0008006" key="6">
    <source>
        <dbReference type="Google" id="ProtNLM"/>
    </source>
</evidence>
<feature type="signal peptide" evidence="1">
    <location>
        <begin position="1"/>
        <end position="23"/>
    </location>
</feature>
<dbReference type="EMBL" id="VSWC01000131">
    <property type="protein sequence ID" value="KAA1080520.1"/>
    <property type="molecule type" value="Genomic_DNA"/>
</dbReference>
<dbReference type="AlphaFoldDB" id="A0A5B0MXB8"/>
<dbReference type="Proteomes" id="UP000324748">
    <property type="component" value="Unassembled WGS sequence"/>
</dbReference>
<keyword evidence="4" id="KW-1185">Reference proteome</keyword>
<protein>
    <recommendedName>
        <fullName evidence="6">Secreted protein</fullName>
    </recommendedName>
</protein>
<proteinExistence type="predicted"/>
<feature type="chain" id="PRO_5036366182" description="Secreted protein" evidence="1">
    <location>
        <begin position="24"/>
        <end position="126"/>
    </location>
</feature>
<accession>A0A5B0MXB8</accession>
<dbReference type="Proteomes" id="UP000325313">
    <property type="component" value="Unassembled WGS sequence"/>
</dbReference>
<reference evidence="4 5" key="1">
    <citation type="submission" date="2019-05" db="EMBL/GenBank/DDBJ databases">
        <title>Emergence of the Ug99 lineage of the wheat stem rust pathogen through somatic hybridization.</title>
        <authorList>
            <person name="Li F."/>
            <person name="Upadhyaya N.M."/>
            <person name="Sperschneider J."/>
            <person name="Matny O."/>
            <person name="Nguyen-Phuc H."/>
            <person name="Mago R."/>
            <person name="Raley C."/>
            <person name="Miller M.E."/>
            <person name="Silverstein K.A.T."/>
            <person name="Henningsen E."/>
            <person name="Hirsch C.D."/>
            <person name="Visser B."/>
            <person name="Pretorius Z.A."/>
            <person name="Steffenson B.J."/>
            <person name="Schwessinger B."/>
            <person name="Dodds P.N."/>
            <person name="Figueroa M."/>
        </authorList>
    </citation>
    <scope>NUCLEOTIDE SEQUENCE [LARGE SCALE GENOMIC DNA]</scope>
    <source>
        <strain evidence="2">21-0</strain>
        <strain evidence="3 5">Ug99</strain>
    </source>
</reference>
<sequence length="126" mass="14076">MKLTTTILYTLAVTLLLTGFSRAPLLPRCVSCGRSSGKDVEGTPTVDRCGYYGDQLPDGSVCQNERYKKILKCTREQCGKHFSINVPTTDDTPQRYKLCKHRWKQLATPPTPTTRSTHLLDLFPGA</sequence>
<organism evidence="2 4">
    <name type="scientific">Puccinia graminis f. sp. tritici</name>
    <dbReference type="NCBI Taxonomy" id="56615"/>
    <lineage>
        <taxon>Eukaryota</taxon>
        <taxon>Fungi</taxon>
        <taxon>Dikarya</taxon>
        <taxon>Basidiomycota</taxon>
        <taxon>Pucciniomycotina</taxon>
        <taxon>Pucciniomycetes</taxon>
        <taxon>Pucciniales</taxon>
        <taxon>Pucciniaceae</taxon>
        <taxon>Puccinia</taxon>
    </lineage>
</organism>
<gene>
    <name evidence="2" type="ORF">PGT21_010304</name>
    <name evidence="3" type="ORF">PGTUg99_020862</name>
</gene>
<name>A0A5B0MXB8_PUCGR</name>
<dbReference type="OrthoDB" id="10288099at2759"/>
<dbReference type="EMBL" id="VDEP01000103">
    <property type="protein sequence ID" value="KAA1131484.1"/>
    <property type="molecule type" value="Genomic_DNA"/>
</dbReference>
<evidence type="ECO:0000256" key="1">
    <source>
        <dbReference type="SAM" id="SignalP"/>
    </source>
</evidence>
<evidence type="ECO:0000313" key="2">
    <source>
        <dbReference type="EMBL" id="KAA1080520.1"/>
    </source>
</evidence>
<keyword evidence="1" id="KW-0732">Signal</keyword>
<evidence type="ECO:0000313" key="5">
    <source>
        <dbReference type="Proteomes" id="UP000325313"/>
    </source>
</evidence>
<comment type="caution">
    <text evidence="2">The sequence shown here is derived from an EMBL/GenBank/DDBJ whole genome shotgun (WGS) entry which is preliminary data.</text>
</comment>